<feature type="compositionally biased region" description="Basic and acidic residues" evidence="1">
    <location>
        <begin position="44"/>
        <end position="57"/>
    </location>
</feature>
<feature type="chain" id="PRO_5043517753" description="Pectinesterase" evidence="2">
    <location>
        <begin position="24"/>
        <end position="256"/>
    </location>
</feature>
<reference evidence="3 4" key="1">
    <citation type="journal article" date="2021" name="Commun. Biol.">
        <title>The genome of Shorea leprosula (Dipterocarpaceae) highlights the ecological relevance of drought in aseasonal tropical rainforests.</title>
        <authorList>
            <person name="Ng K.K.S."/>
            <person name="Kobayashi M.J."/>
            <person name="Fawcett J.A."/>
            <person name="Hatakeyama M."/>
            <person name="Paape T."/>
            <person name="Ng C.H."/>
            <person name="Ang C.C."/>
            <person name="Tnah L.H."/>
            <person name="Lee C.T."/>
            <person name="Nishiyama T."/>
            <person name="Sese J."/>
            <person name="O'Brien M.J."/>
            <person name="Copetti D."/>
            <person name="Mohd Noor M.I."/>
            <person name="Ong R.C."/>
            <person name="Putra M."/>
            <person name="Sireger I.Z."/>
            <person name="Indrioko S."/>
            <person name="Kosugi Y."/>
            <person name="Izuno A."/>
            <person name="Isagi Y."/>
            <person name="Lee S.L."/>
            <person name="Shimizu K.K."/>
        </authorList>
    </citation>
    <scope>NUCLEOTIDE SEQUENCE [LARGE SCALE GENOMIC DNA]</scope>
    <source>
        <strain evidence="3">214</strain>
    </source>
</reference>
<dbReference type="Proteomes" id="UP001054252">
    <property type="component" value="Unassembled WGS sequence"/>
</dbReference>
<evidence type="ECO:0000313" key="4">
    <source>
        <dbReference type="Proteomes" id="UP001054252"/>
    </source>
</evidence>
<keyword evidence="4" id="KW-1185">Reference proteome</keyword>
<gene>
    <name evidence="3" type="ORF">SLEP1_g5052</name>
</gene>
<evidence type="ECO:0000256" key="2">
    <source>
        <dbReference type="SAM" id="SignalP"/>
    </source>
</evidence>
<dbReference type="InterPro" id="IPR011050">
    <property type="entry name" value="Pectin_lyase_fold/virulence"/>
</dbReference>
<name>A0AAV5HX40_9ROSI</name>
<feature type="compositionally biased region" description="Basic and acidic residues" evidence="1">
    <location>
        <begin position="100"/>
        <end position="109"/>
    </location>
</feature>
<dbReference type="GO" id="GO:0045490">
    <property type="term" value="P:pectin catabolic process"/>
    <property type="evidence" value="ECO:0007669"/>
    <property type="project" value="TreeGrafter"/>
</dbReference>
<dbReference type="InterPro" id="IPR012334">
    <property type="entry name" value="Pectin_lyas_fold"/>
</dbReference>
<feature type="signal peptide" evidence="2">
    <location>
        <begin position="1"/>
        <end position="23"/>
    </location>
</feature>
<dbReference type="GO" id="GO:0030599">
    <property type="term" value="F:pectinesterase activity"/>
    <property type="evidence" value="ECO:0007669"/>
    <property type="project" value="TreeGrafter"/>
</dbReference>
<protein>
    <recommendedName>
        <fullName evidence="5">Pectinesterase</fullName>
    </recommendedName>
</protein>
<evidence type="ECO:0000256" key="1">
    <source>
        <dbReference type="SAM" id="MobiDB-lite"/>
    </source>
</evidence>
<feature type="region of interest" description="Disordered" evidence="1">
    <location>
        <begin position="44"/>
        <end position="109"/>
    </location>
</feature>
<proteinExistence type="predicted"/>
<feature type="compositionally biased region" description="Low complexity" evidence="1">
    <location>
        <begin position="86"/>
        <end position="99"/>
    </location>
</feature>
<evidence type="ECO:0000313" key="3">
    <source>
        <dbReference type="EMBL" id="GKU91137.1"/>
    </source>
</evidence>
<keyword evidence="2" id="KW-0732">Signal</keyword>
<dbReference type="PANTHER" id="PTHR31321:SF134">
    <property type="entry name" value="PECTINESTERASE"/>
    <property type="match status" value="1"/>
</dbReference>
<dbReference type="EMBL" id="BPVZ01000005">
    <property type="protein sequence ID" value="GKU91137.1"/>
    <property type="molecule type" value="Genomic_DNA"/>
</dbReference>
<accession>A0AAV5HX40</accession>
<comment type="caution">
    <text evidence="3">The sequence shown here is derived from an EMBL/GenBank/DDBJ whole genome shotgun (WGS) entry which is preliminary data.</text>
</comment>
<organism evidence="3 4">
    <name type="scientific">Rubroshorea leprosula</name>
    <dbReference type="NCBI Taxonomy" id="152421"/>
    <lineage>
        <taxon>Eukaryota</taxon>
        <taxon>Viridiplantae</taxon>
        <taxon>Streptophyta</taxon>
        <taxon>Embryophyta</taxon>
        <taxon>Tracheophyta</taxon>
        <taxon>Spermatophyta</taxon>
        <taxon>Magnoliopsida</taxon>
        <taxon>eudicotyledons</taxon>
        <taxon>Gunneridae</taxon>
        <taxon>Pentapetalae</taxon>
        <taxon>rosids</taxon>
        <taxon>malvids</taxon>
        <taxon>Malvales</taxon>
        <taxon>Dipterocarpaceae</taxon>
        <taxon>Rubroshorea</taxon>
    </lineage>
</organism>
<dbReference type="AlphaFoldDB" id="A0AAV5HX40"/>
<feature type="compositionally biased region" description="Basic and acidic residues" evidence="1">
    <location>
        <begin position="68"/>
        <end position="77"/>
    </location>
</feature>
<dbReference type="SUPFAM" id="SSF51126">
    <property type="entry name" value="Pectin lyase-like"/>
    <property type="match status" value="1"/>
</dbReference>
<evidence type="ECO:0008006" key="5">
    <source>
        <dbReference type="Google" id="ProtNLM"/>
    </source>
</evidence>
<sequence>MKKTAISALFLLGFMLFHYEVDAKRFMLGEKTSLQAAYAEAKMKPDDATDANNKHTEQPTNSSTSEKPVPDTKKGSNNEDEAANNGYGSYGEPSGSSSPESHRSYNNDHQPADEMRHFFSPFLFTCMLFIRFSRAAADCSIGNGRSLFEDATVVDKSGLGNFNTIQAAIDSIPQNNNFWIKLEINPDALWDAEGRHYFHNCYIQRGIDFIFGSGQSSYEHKAGNLERIQAASCSVEAPFPVIFKYIWGEPTTFIPE</sequence>
<dbReference type="PANTHER" id="PTHR31321">
    <property type="entry name" value="ACYL-COA THIOESTER HYDROLASE YBHC-RELATED"/>
    <property type="match status" value="1"/>
</dbReference>
<dbReference type="Gene3D" id="2.160.20.10">
    <property type="entry name" value="Single-stranded right-handed beta-helix, Pectin lyase-like"/>
    <property type="match status" value="2"/>
</dbReference>